<evidence type="ECO:0000256" key="3">
    <source>
        <dbReference type="ARBA" id="ARBA00022454"/>
    </source>
</evidence>
<dbReference type="VEuPathDB" id="FungiDB:PGUG_05436"/>
<dbReference type="GO" id="GO:0051315">
    <property type="term" value="P:attachment of mitotic spindle microtubules to kinetochore"/>
    <property type="evidence" value="ECO:0007669"/>
    <property type="project" value="UniProtKB-UniRule"/>
</dbReference>
<dbReference type="EMBL" id="CH408161">
    <property type="protein sequence ID" value="EDK41338.2"/>
    <property type="molecule type" value="Genomic_DNA"/>
</dbReference>
<dbReference type="GeneID" id="5124010"/>
<dbReference type="AlphaFoldDB" id="A5DQ85"/>
<evidence type="ECO:0000256" key="6">
    <source>
        <dbReference type="ARBA" id="ARBA00022838"/>
    </source>
</evidence>
<name>A5DQ85_PICGU</name>
<dbReference type="RefSeq" id="XP_001482416.2">
    <property type="nucleotide sequence ID" value="XM_001482366.1"/>
</dbReference>
<keyword evidence="5 11" id="KW-0498">Mitosis</keyword>
<evidence type="ECO:0000256" key="11">
    <source>
        <dbReference type="RuleBase" id="RU368072"/>
    </source>
</evidence>
<evidence type="ECO:0000256" key="1">
    <source>
        <dbReference type="ARBA" id="ARBA00007050"/>
    </source>
</evidence>
<evidence type="ECO:0000256" key="10">
    <source>
        <dbReference type="ARBA" id="ARBA00023328"/>
    </source>
</evidence>
<dbReference type="InterPro" id="IPR038273">
    <property type="entry name" value="Ndc80_sf"/>
</dbReference>
<dbReference type="Pfam" id="PF18077">
    <property type="entry name" value="DUF5595"/>
    <property type="match status" value="1"/>
</dbReference>
<evidence type="ECO:0000256" key="12">
    <source>
        <dbReference type="SAM" id="Coils"/>
    </source>
</evidence>
<feature type="coiled-coil region" evidence="12">
    <location>
        <begin position="449"/>
        <end position="554"/>
    </location>
</feature>
<keyword evidence="4 11" id="KW-0132">Cell division</keyword>
<evidence type="ECO:0000256" key="9">
    <source>
        <dbReference type="ARBA" id="ARBA00023306"/>
    </source>
</evidence>
<comment type="subunit">
    <text evidence="2">Component of the NDC80 complex, which consists of NDC80, NUF2, SPC24 and SPC25.</text>
</comment>
<dbReference type="Pfam" id="PF03801">
    <property type="entry name" value="Ndc80_HEC"/>
    <property type="match status" value="1"/>
</dbReference>
<dbReference type="FunCoup" id="A5DQ85">
    <property type="interactions" value="279"/>
</dbReference>
<dbReference type="InParanoid" id="A5DQ85"/>
<keyword evidence="10 11" id="KW-0137">Centromere</keyword>
<keyword evidence="8 11" id="KW-0539">Nucleus</keyword>
<dbReference type="Gene3D" id="1.10.418.30">
    <property type="entry name" value="Ncd80 complex, Ncd80 subunit"/>
    <property type="match status" value="1"/>
</dbReference>
<feature type="domain" description="DUF5595" evidence="15">
    <location>
        <begin position="208"/>
        <end position="265"/>
    </location>
</feature>
<comment type="similarity">
    <text evidence="1 11">Belongs to the NDC80/HEC1 family.</text>
</comment>
<dbReference type="GO" id="GO:0051301">
    <property type="term" value="P:cell division"/>
    <property type="evidence" value="ECO:0007669"/>
    <property type="project" value="UniProtKB-UniRule"/>
</dbReference>
<dbReference type="GO" id="GO:0031262">
    <property type="term" value="C:Ndc80 complex"/>
    <property type="evidence" value="ECO:0007669"/>
    <property type="project" value="UniProtKB-UniRule"/>
</dbReference>
<feature type="domain" description="Kinetochore protein Ndc80 CH" evidence="14">
    <location>
        <begin position="63"/>
        <end position="192"/>
    </location>
</feature>
<dbReference type="InterPro" id="IPR040967">
    <property type="entry name" value="DUF5595"/>
</dbReference>
<organism evidence="16 17">
    <name type="scientific">Meyerozyma guilliermondii (strain ATCC 6260 / CBS 566 / DSM 6381 / JCM 1539 / NBRC 10279 / NRRL Y-324)</name>
    <name type="common">Yeast</name>
    <name type="synonym">Candida guilliermondii</name>
    <dbReference type="NCBI Taxonomy" id="294746"/>
    <lineage>
        <taxon>Eukaryota</taxon>
        <taxon>Fungi</taxon>
        <taxon>Dikarya</taxon>
        <taxon>Ascomycota</taxon>
        <taxon>Saccharomycotina</taxon>
        <taxon>Pichiomycetes</taxon>
        <taxon>Debaryomycetaceae</taxon>
        <taxon>Meyerozyma</taxon>
    </lineage>
</organism>
<keyword evidence="7 12" id="KW-0175">Coiled coil</keyword>
<dbReference type="HOGENOM" id="CLU_012583_0_0_1"/>
<dbReference type="KEGG" id="pgu:PGUG_05436"/>
<evidence type="ECO:0000256" key="8">
    <source>
        <dbReference type="ARBA" id="ARBA00023242"/>
    </source>
</evidence>
<gene>
    <name evidence="16" type="ORF">PGUG_05436</name>
</gene>
<protein>
    <recommendedName>
        <fullName evidence="11">Kinetochore protein NDC80</fullName>
    </recommendedName>
</protein>
<dbReference type="STRING" id="294746.A5DQ85"/>
<dbReference type="InterPro" id="IPR055260">
    <property type="entry name" value="Ndc80_CH"/>
</dbReference>
<evidence type="ECO:0000259" key="15">
    <source>
        <dbReference type="Pfam" id="PF18077"/>
    </source>
</evidence>
<evidence type="ECO:0000259" key="14">
    <source>
        <dbReference type="Pfam" id="PF03801"/>
    </source>
</evidence>
<sequence>MSSVPPSSLLRRGNGRLSIAGARSSVLSNPRNSILDAIPAKRPSLLSTPASKRRQSSMGTGSGTGSGTNLASDSRLDPRPLRDRNYQALLQHEIHDFLSANKFELESNHPLTTKTLRQPTQKDFVVIFQFLYNKLDPCYRFTRSIETEVFSLLKILNYPYLDTINRSQISAVGGQNWPAFLGVLYWLVKIILLSSGVNPDSYLTADDEFDKIYISYMRSAYSAYIDGVDDYSQQYAELEAKFHQLNDRTSQDIDRITAENSSLASRYSELQGQLSAVDNAVHKGRALESDLIKFKAYIEMMESRKSKWSDVLDKIRREIDTCDKERAQLETSKREIEASITERGFSISDIDRLNSERDKLSKQVDLVAARAQETANLVSTREIELTKHHESLSNLLVSYNAMVFRMPPTEHEFDIAVVPNILTSAEPLKPEQIVDKDLKAEKASLVEFRSNISTRIHQYQDELSRLQDQIDVLSETVREQTESADNLQAKLTASKATYKATYDSITAESMAYSEQIERLERDLRAMKINTNRGIIEAENRYQGVQMEYEEVKHSIKKDRKLLLDNVERIINSIIKFKLHFQSSLHELDLKTMEELEKEQAKQ</sequence>
<dbReference type="FunFam" id="1.10.418.30:FF:000001">
    <property type="entry name" value="Probable kinetochore protein ndc80"/>
    <property type="match status" value="1"/>
</dbReference>
<dbReference type="PANTHER" id="PTHR10643">
    <property type="entry name" value="KINETOCHORE PROTEIN NDC80"/>
    <property type="match status" value="1"/>
</dbReference>
<dbReference type="OrthoDB" id="7459479at2759"/>
<dbReference type="Gene3D" id="6.10.250.1950">
    <property type="match status" value="1"/>
</dbReference>
<feature type="region of interest" description="Disordered" evidence="13">
    <location>
        <begin position="38"/>
        <end position="79"/>
    </location>
</feature>
<dbReference type="Proteomes" id="UP000001997">
    <property type="component" value="Unassembled WGS sequence"/>
</dbReference>
<comment type="function">
    <text evidence="11">Acts as a component of the essential kinetochore-associated NDC80 complex, which is required for chromosome segregation and spindle checkpoint activity.</text>
</comment>
<dbReference type="OMA" id="PSHKFQK"/>
<keyword evidence="6 11" id="KW-0995">Kinetochore</keyword>
<keyword evidence="17" id="KW-1185">Reference proteome</keyword>
<keyword evidence="9 11" id="KW-0131">Cell cycle</keyword>
<evidence type="ECO:0000256" key="13">
    <source>
        <dbReference type="SAM" id="MobiDB-lite"/>
    </source>
</evidence>
<feature type="coiled-coil region" evidence="12">
    <location>
        <begin position="312"/>
        <end position="370"/>
    </location>
</feature>
<dbReference type="GO" id="GO:0005634">
    <property type="term" value="C:nucleus"/>
    <property type="evidence" value="ECO:0007669"/>
    <property type="project" value="UniProtKB-SubCell"/>
</dbReference>
<dbReference type="PANTHER" id="PTHR10643:SF2">
    <property type="entry name" value="KINETOCHORE PROTEIN NDC80 HOMOLOG"/>
    <property type="match status" value="1"/>
</dbReference>
<keyword evidence="3 11" id="KW-0158">Chromosome</keyword>
<evidence type="ECO:0000256" key="7">
    <source>
        <dbReference type="ARBA" id="ARBA00023054"/>
    </source>
</evidence>
<evidence type="ECO:0000313" key="16">
    <source>
        <dbReference type="EMBL" id="EDK41338.2"/>
    </source>
</evidence>
<proteinExistence type="inferred from homology"/>
<evidence type="ECO:0000256" key="2">
    <source>
        <dbReference type="ARBA" id="ARBA00011562"/>
    </source>
</evidence>
<evidence type="ECO:0000256" key="4">
    <source>
        <dbReference type="ARBA" id="ARBA00022618"/>
    </source>
</evidence>
<reference evidence="16 17" key="1">
    <citation type="journal article" date="2009" name="Nature">
        <title>Evolution of pathogenicity and sexual reproduction in eight Candida genomes.</title>
        <authorList>
            <person name="Butler G."/>
            <person name="Rasmussen M.D."/>
            <person name="Lin M.F."/>
            <person name="Santos M.A."/>
            <person name="Sakthikumar S."/>
            <person name="Munro C.A."/>
            <person name="Rheinbay E."/>
            <person name="Grabherr M."/>
            <person name="Forche A."/>
            <person name="Reedy J.L."/>
            <person name="Agrafioti I."/>
            <person name="Arnaud M.B."/>
            <person name="Bates S."/>
            <person name="Brown A.J."/>
            <person name="Brunke S."/>
            <person name="Costanzo M.C."/>
            <person name="Fitzpatrick D.A."/>
            <person name="de Groot P.W."/>
            <person name="Harris D."/>
            <person name="Hoyer L.L."/>
            <person name="Hube B."/>
            <person name="Klis F.M."/>
            <person name="Kodira C."/>
            <person name="Lennard N."/>
            <person name="Logue M.E."/>
            <person name="Martin R."/>
            <person name="Neiman A.M."/>
            <person name="Nikolaou E."/>
            <person name="Quail M.A."/>
            <person name="Quinn J."/>
            <person name="Santos M.C."/>
            <person name="Schmitzberger F.F."/>
            <person name="Sherlock G."/>
            <person name="Shah P."/>
            <person name="Silverstein K.A."/>
            <person name="Skrzypek M.S."/>
            <person name="Soll D."/>
            <person name="Staggs R."/>
            <person name="Stansfield I."/>
            <person name="Stumpf M.P."/>
            <person name="Sudbery P.E."/>
            <person name="Srikantha T."/>
            <person name="Zeng Q."/>
            <person name="Berman J."/>
            <person name="Berriman M."/>
            <person name="Heitman J."/>
            <person name="Gow N.A."/>
            <person name="Lorenz M.C."/>
            <person name="Birren B.W."/>
            <person name="Kellis M."/>
            <person name="Cuomo C.A."/>
        </authorList>
    </citation>
    <scope>NUCLEOTIDE SEQUENCE [LARGE SCALE GENOMIC DNA]</scope>
    <source>
        <strain evidence="17">ATCC 6260 / CBS 566 / DSM 6381 / JCM 1539 / NBRC 10279 / NRRL Y-324</strain>
    </source>
</reference>
<evidence type="ECO:0000313" key="17">
    <source>
        <dbReference type="Proteomes" id="UP000001997"/>
    </source>
</evidence>
<evidence type="ECO:0000256" key="5">
    <source>
        <dbReference type="ARBA" id="ARBA00022776"/>
    </source>
</evidence>
<dbReference type="InterPro" id="IPR005550">
    <property type="entry name" value="Kinetochore_Ndc80"/>
</dbReference>
<comment type="subcellular location">
    <subcellularLocation>
        <location evidence="11">Chromosome</location>
        <location evidence="11">Centromere</location>
        <location evidence="11">Kinetochore</location>
    </subcellularLocation>
    <subcellularLocation>
        <location evidence="11">Nucleus</location>
    </subcellularLocation>
</comment>
<dbReference type="eggNOG" id="KOG0995">
    <property type="taxonomic scope" value="Eukaryota"/>
</dbReference>
<accession>A5DQ85</accession>